<dbReference type="Proteomes" id="UP001222027">
    <property type="component" value="Unassembled WGS sequence"/>
</dbReference>
<name>A0AAV8QSI2_ENSVE</name>
<comment type="caution">
    <text evidence="2">The sequence shown here is derived from an EMBL/GenBank/DDBJ whole genome shotgun (WGS) entry which is preliminary data.</text>
</comment>
<gene>
    <name evidence="2" type="ORF">OPV22_016840</name>
</gene>
<keyword evidence="3" id="KW-1185">Reference proteome</keyword>
<evidence type="ECO:0000313" key="2">
    <source>
        <dbReference type="EMBL" id="KAJ8484355.1"/>
    </source>
</evidence>
<evidence type="ECO:0008006" key="4">
    <source>
        <dbReference type="Google" id="ProtNLM"/>
    </source>
</evidence>
<evidence type="ECO:0000313" key="3">
    <source>
        <dbReference type="Proteomes" id="UP001222027"/>
    </source>
</evidence>
<protein>
    <recommendedName>
        <fullName evidence="4">FAS1 domain-containing protein</fullName>
    </recommendedName>
</protein>
<sequence length="70" mass="7100">METPGAEIDGGEAVGSGAVHGAVVRDRLLPVPLPAHARPDGTVHVLNETWTAARSKAPPTGPTPATTRPS</sequence>
<reference evidence="2 3" key="1">
    <citation type="submission" date="2022-12" db="EMBL/GenBank/DDBJ databases">
        <title>Chromosome-scale assembly of the Ensete ventricosum genome.</title>
        <authorList>
            <person name="Dussert Y."/>
            <person name="Stocks J."/>
            <person name="Wendawek A."/>
            <person name="Woldeyes F."/>
            <person name="Nichols R.A."/>
            <person name="Borrell J.S."/>
        </authorList>
    </citation>
    <scope>NUCLEOTIDE SEQUENCE [LARGE SCALE GENOMIC DNA]</scope>
    <source>
        <strain evidence="3">cv. Maze</strain>
        <tissue evidence="2">Seeds</tissue>
    </source>
</reference>
<feature type="region of interest" description="Disordered" evidence="1">
    <location>
        <begin position="51"/>
        <end position="70"/>
    </location>
</feature>
<evidence type="ECO:0000256" key="1">
    <source>
        <dbReference type="SAM" id="MobiDB-lite"/>
    </source>
</evidence>
<organism evidence="2 3">
    <name type="scientific">Ensete ventricosum</name>
    <name type="common">Abyssinian banana</name>
    <name type="synonym">Musa ensete</name>
    <dbReference type="NCBI Taxonomy" id="4639"/>
    <lineage>
        <taxon>Eukaryota</taxon>
        <taxon>Viridiplantae</taxon>
        <taxon>Streptophyta</taxon>
        <taxon>Embryophyta</taxon>
        <taxon>Tracheophyta</taxon>
        <taxon>Spermatophyta</taxon>
        <taxon>Magnoliopsida</taxon>
        <taxon>Liliopsida</taxon>
        <taxon>Zingiberales</taxon>
        <taxon>Musaceae</taxon>
        <taxon>Ensete</taxon>
    </lineage>
</organism>
<dbReference type="AlphaFoldDB" id="A0AAV8QSI2"/>
<proteinExistence type="predicted"/>
<dbReference type="EMBL" id="JAQQAF010000005">
    <property type="protein sequence ID" value="KAJ8484355.1"/>
    <property type="molecule type" value="Genomic_DNA"/>
</dbReference>
<accession>A0AAV8QSI2</accession>